<proteinExistence type="predicted"/>
<dbReference type="Proteomes" id="UP000199354">
    <property type="component" value="Unassembled WGS sequence"/>
</dbReference>
<feature type="chain" id="PRO_5011734968" evidence="1">
    <location>
        <begin position="18"/>
        <end position="222"/>
    </location>
</feature>
<evidence type="ECO:0000313" key="4">
    <source>
        <dbReference type="Proteomes" id="UP000199354"/>
    </source>
</evidence>
<gene>
    <name evidence="3" type="ORF">SAMN02927903_03169</name>
</gene>
<evidence type="ECO:0000259" key="2">
    <source>
        <dbReference type="Pfam" id="PF13472"/>
    </source>
</evidence>
<dbReference type="InterPro" id="IPR013830">
    <property type="entry name" value="SGNH_hydro"/>
</dbReference>
<dbReference type="GO" id="GO:0004622">
    <property type="term" value="F:phosphatidylcholine lysophospholipase activity"/>
    <property type="evidence" value="ECO:0007669"/>
    <property type="project" value="TreeGrafter"/>
</dbReference>
<dbReference type="STRING" id="490189.SAMN02927903_03169"/>
<dbReference type="Pfam" id="PF13472">
    <property type="entry name" value="Lipase_GDSL_2"/>
    <property type="match status" value="1"/>
</dbReference>
<organism evidence="3 4">
    <name type="scientific">Flavobacterium caeni</name>
    <dbReference type="NCBI Taxonomy" id="490189"/>
    <lineage>
        <taxon>Bacteria</taxon>
        <taxon>Pseudomonadati</taxon>
        <taxon>Bacteroidota</taxon>
        <taxon>Flavobacteriia</taxon>
        <taxon>Flavobacteriales</taxon>
        <taxon>Flavobacteriaceae</taxon>
        <taxon>Flavobacterium</taxon>
    </lineage>
</organism>
<protein>
    <submittedName>
        <fullName evidence="3">Lysophospholipase L1</fullName>
    </submittedName>
</protein>
<dbReference type="Gene3D" id="3.40.50.1110">
    <property type="entry name" value="SGNH hydrolase"/>
    <property type="match status" value="1"/>
</dbReference>
<evidence type="ECO:0000313" key="3">
    <source>
        <dbReference type="EMBL" id="SCY96966.1"/>
    </source>
</evidence>
<dbReference type="AlphaFoldDB" id="A0A1G5K8K6"/>
<feature type="domain" description="SGNH hydrolase-type esterase" evidence="2">
    <location>
        <begin position="45"/>
        <end position="208"/>
    </location>
</feature>
<dbReference type="InterPro" id="IPR036514">
    <property type="entry name" value="SGNH_hydro_sf"/>
</dbReference>
<dbReference type="PANTHER" id="PTHR30383:SF5">
    <property type="entry name" value="SGNH HYDROLASE-TYPE ESTERASE DOMAIN-CONTAINING PROTEIN"/>
    <property type="match status" value="1"/>
</dbReference>
<feature type="signal peptide" evidence="1">
    <location>
        <begin position="1"/>
        <end position="17"/>
    </location>
</feature>
<sequence length="222" mass="24225">MKTKLLMLVLLTANGFAQDWANKAKYAADNARLANTDATNRIVLMGDSITEFWTKRDPDFFEDKPYLINRGIGGQTTPQMLERFQQDVIALKPKVVVILAGTNDIAGNTGPISLDDIMGNLSKMAQLAQKNQIKVVMCALLPAAAYGWNPDVDPIEKIVALNKMIKAYADANGTGYVDYYSAMVDENNGLLKAFSGDGVHPNKKGYKAMAPLLEAAILKIPD</sequence>
<accession>A0A1G5K8K6</accession>
<keyword evidence="1" id="KW-0732">Signal</keyword>
<dbReference type="SUPFAM" id="SSF52266">
    <property type="entry name" value="SGNH hydrolase"/>
    <property type="match status" value="1"/>
</dbReference>
<name>A0A1G5K8K6_9FLAO</name>
<dbReference type="InterPro" id="IPR051532">
    <property type="entry name" value="Ester_Hydrolysis_Enzymes"/>
</dbReference>
<dbReference type="PANTHER" id="PTHR30383">
    <property type="entry name" value="THIOESTERASE 1/PROTEASE 1/LYSOPHOSPHOLIPASE L1"/>
    <property type="match status" value="1"/>
</dbReference>
<dbReference type="CDD" id="cd04501">
    <property type="entry name" value="SGNH_hydrolase_like_4"/>
    <property type="match status" value="1"/>
</dbReference>
<reference evidence="3 4" key="1">
    <citation type="submission" date="2016-10" db="EMBL/GenBank/DDBJ databases">
        <authorList>
            <person name="de Groot N.N."/>
        </authorList>
    </citation>
    <scope>NUCLEOTIDE SEQUENCE [LARGE SCALE GENOMIC DNA]</scope>
    <source>
        <strain evidence="3 4">CGMCC 1.7031</strain>
    </source>
</reference>
<keyword evidence="4" id="KW-1185">Reference proteome</keyword>
<evidence type="ECO:0000256" key="1">
    <source>
        <dbReference type="SAM" id="SignalP"/>
    </source>
</evidence>
<dbReference type="EMBL" id="FMVF01000023">
    <property type="protein sequence ID" value="SCY96966.1"/>
    <property type="molecule type" value="Genomic_DNA"/>
</dbReference>
<dbReference type="RefSeq" id="WP_244503477.1">
    <property type="nucleotide sequence ID" value="NZ_FMVF01000023.1"/>
</dbReference>